<protein>
    <submittedName>
        <fullName evidence="8">Activase of anaerobic class III ribonucleotide reductase</fullName>
    </submittedName>
</protein>
<dbReference type="EMBL" id="AOGK01000009">
    <property type="protein sequence ID" value="MDG5976007.1"/>
    <property type="molecule type" value="Genomic_DNA"/>
</dbReference>
<proteinExistence type="predicted"/>
<keyword evidence="6" id="KW-0411">Iron-sulfur</keyword>
<keyword evidence="9" id="KW-1185">Reference proteome</keyword>
<dbReference type="InterPro" id="IPR007197">
    <property type="entry name" value="rSAM"/>
</dbReference>
<evidence type="ECO:0000256" key="5">
    <source>
        <dbReference type="ARBA" id="ARBA00023004"/>
    </source>
</evidence>
<comment type="cofactor">
    <cofactor evidence="1">
        <name>[4Fe-4S] cluster</name>
        <dbReference type="ChEBI" id="CHEBI:49883"/>
    </cofactor>
</comment>
<comment type="caution">
    <text evidence="8">The sequence shown here is derived from an EMBL/GenBank/DDBJ whole genome shotgun (WGS) entry which is preliminary data.</text>
</comment>
<dbReference type="Pfam" id="PF04055">
    <property type="entry name" value="Radical_SAM"/>
    <property type="match status" value="1"/>
</dbReference>
<sequence>MTAEGLRIGGLTRLTGIDFPGRLAAVVFCQGCSWRCGYCHNPALLDAAAPGVLAWSDVRAFLRQRQGLLDGVVFSGGEPTLQAALAPALAEVRALGFVTGLHTGGMVPERLAQALPWLDWVGLDIKAPAHRYDAITRTPGSGARAAQSLRLLLDRGGLALECRTTWHAGLFSRDDLFRLADALAAQLVPHWVLQTCSEPGAPQDGLSASDLADLGARFQRFECR</sequence>
<dbReference type="GO" id="GO:0046872">
    <property type="term" value="F:metal ion binding"/>
    <property type="evidence" value="ECO:0007669"/>
    <property type="project" value="UniProtKB-KW"/>
</dbReference>
<evidence type="ECO:0000256" key="2">
    <source>
        <dbReference type="ARBA" id="ARBA00022485"/>
    </source>
</evidence>
<dbReference type="Proteomes" id="UP001152876">
    <property type="component" value="Unassembled WGS sequence"/>
</dbReference>
<evidence type="ECO:0000256" key="3">
    <source>
        <dbReference type="ARBA" id="ARBA00022691"/>
    </source>
</evidence>
<dbReference type="CDD" id="cd01335">
    <property type="entry name" value="Radical_SAM"/>
    <property type="match status" value="1"/>
</dbReference>
<dbReference type="NCBIfam" id="TIGR02495">
    <property type="entry name" value="NrdG2"/>
    <property type="match status" value="1"/>
</dbReference>
<gene>
    <name evidence="8" type="ORF">H010_12124</name>
</gene>
<dbReference type="SUPFAM" id="SSF102114">
    <property type="entry name" value="Radical SAM enzymes"/>
    <property type="match status" value="1"/>
</dbReference>
<dbReference type="PROSITE" id="PS51918">
    <property type="entry name" value="RADICAL_SAM"/>
    <property type="match status" value="1"/>
</dbReference>
<dbReference type="InterPro" id="IPR058240">
    <property type="entry name" value="rSAM_sf"/>
</dbReference>
<evidence type="ECO:0000313" key="9">
    <source>
        <dbReference type="Proteomes" id="UP001152876"/>
    </source>
</evidence>
<keyword evidence="4" id="KW-0479">Metal-binding</keyword>
<keyword evidence="2" id="KW-0004">4Fe-4S</keyword>
<evidence type="ECO:0000256" key="6">
    <source>
        <dbReference type="ARBA" id="ARBA00023014"/>
    </source>
</evidence>
<feature type="domain" description="Radical SAM core" evidence="7">
    <location>
        <begin position="18"/>
        <end position="224"/>
    </location>
</feature>
<dbReference type="InterPro" id="IPR012840">
    <property type="entry name" value="NrdG2"/>
</dbReference>
<keyword evidence="3" id="KW-0949">S-adenosyl-L-methionine</keyword>
<dbReference type="PANTHER" id="PTHR30352:SF13">
    <property type="entry name" value="GLYCYL-RADICAL ENZYME ACTIVATING ENZYME YJJW-RELATED"/>
    <property type="match status" value="1"/>
</dbReference>
<evidence type="ECO:0000313" key="8">
    <source>
        <dbReference type="EMBL" id="MDG5976007.1"/>
    </source>
</evidence>
<organism evidence="8 9">
    <name type="scientific">Hydrogenophaga taeniospiralis CCUG 15921</name>
    <dbReference type="NCBI Taxonomy" id="1281780"/>
    <lineage>
        <taxon>Bacteria</taxon>
        <taxon>Pseudomonadati</taxon>
        <taxon>Pseudomonadota</taxon>
        <taxon>Betaproteobacteria</taxon>
        <taxon>Burkholderiales</taxon>
        <taxon>Comamonadaceae</taxon>
        <taxon>Hydrogenophaga</taxon>
    </lineage>
</organism>
<accession>A0A9X4S853</accession>
<dbReference type="SFLD" id="SFLDS00029">
    <property type="entry name" value="Radical_SAM"/>
    <property type="match status" value="1"/>
</dbReference>
<dbReference type="AlphaFoldDB" id="A0A9X4S853"/>
<evidence type="ECO:0000259" key="7">
    <source>
        <dbReference type="PROSITE" id="PS51918"/>
    </source>
</evidence>
<name>A0A9X4S853_9BURK</name>
<dbReference type="GO" id="GO:0051539">
    <property type="term" value="F:4 iron, 4 sulfur cluster binding"/>
    <property type="evidence" value="ECO:0007669"/>
    <property type="project" value="UniProtKB-KW"/>
</dbReference>
<evidence type="ECO:0000256" key="1">
    <source>
        <dbReference type="ARBA" id="ARBA00001966"/>
    </source>
</evidence>
<reference evidence="8" key="1">
    <citation type="submission" date="2013-01" db="EMBL/GenBank/DDBJ databases">
        <title>Genome draft of Hydrogenophaga taeniospiralis 2K1.</title>
        <authorList>
            <person name="Gomila M."/>
            <person name="Lalucat J."/>
        </authorList>
    </citation>
    <scope>NUCLEOTIDE SEQUENCE</scope>
    <source>
        <strain evidence="8">CCUG 15921</strain>
    </source>
</reference>
<evidence type="ECO:0000256" key="4">
    <source>
        <dbReference type="ARBA" id="ARBA00022723"/>
    </source>
</evidence>
<dbReference type="SFLD" id="SFLDG01094">
    <property type="entry name" value="Uncharacterised_Radical_SAM_Su"/>
    <property type="match status" value="1"/>
</dbReference>
<dbReference type="InterPro" id="IPR034457">
    <property type="entry name" value="Organic_radical-activating"/>
</dbReference>
<keyword evidence="5" id="KW-0408">Iron</keyword>
<dbReference type="InterPro" id="IPR013785">
    <property type="entry name" value="Aldolase_TIM"/>
</dbReference>
<dbReference type="PANTHER" id="PTHR30352">
    <property type="entry name" value="PYRUVATE FORMATE-LYASE-ACTIVATING ENZYME"/>
    <property type="match status" value="1"/>
</dbReference>
<dbReference type="Gene3D" id="3.20.20.70">
    <property type="entry name" value="Aldolase class I"/>
    <property type="match status" value="1"/>
</dbReference>
<dbReference type="GO" id="GO:0003824">
    <property type="term" value="F:catalytic activity"/>
    <property type="evidence" value="ECO:0007669"/>
    <property type="project" value="InterPro"/>
</dbReference>